<dbReference type="AlphaFoldDB" id="A0A165F674"/>
<dbReference type="PANTHER" id="PTHR16255">
    <property type="entry name" value="REQUIRED FOR MEIOTIC NUCLEAR DIVISION PROTEIN 1 HOMOLOG"/>
    <property type="match status" value="1"/>
</dbReference>
<name>A0A165F674_9BASI</name>
<dbReference type="EMBL" id="KV423980">
    <property type="protein sequence ID" value="KZT56271.1"/>
    <property type="molecule type" value="Genomic_DNA"/>
</dbReference>
<evidence type="ECO:0000313" key="5">
    <source>
        <dbReference type="EMBL" id="KZT56271.1"/>
    </source>
</evidence>
<feature type="compositionally biased region" description="Acidic residues" evidence="2">
    <location>
        <begin position="62"/>
        <end position="87"/>
    </location>
</feature>
<comment type="similarity">
    <text evidence="1">Belongs to the RMD1/sif2 family.</text>
</comment>
<dbReference type="GO" id="GO:0005739">
    <property type="term" value="C:mitochondrion"/>
    <property type="evidence" value="ECO:0007669"/>
    <property type="project" value="UniProtKB-ARBA"/>
</dbReference>
<accession>A0A165F674</accession>
<evidence type="ECO:0000259" key="4">
    <source>
        <dbReference type="Pfam" id="PF02582"/>
    </source>
</evidence>
<dbReference type="InterPro" id="IPR051624">
    <property type="entry name" value="RMD1/Sad1-interacting"/>
</dbReference>
<evidence type="ECO:0000256" key="3">
    <source>
        <dbReference type="SAM" id="Phobius"/>
    </source>
</evidence>
<dbReference type="OrthoDB" id="18302at2759"/>
<evidence type="ECO:0000256" key="2">
    <source>
        <dbReference type="SAM" id="MobiDB-lite"/>
    </source>
</evidence>
<dbReference type="InterPro" id="IPR003734">
    <property type="entry name" value="DUF155"/>
</dbReference>
<keyword evidence="3" id="KW-0472">Membrane</keyword>
<dbReference type="PANTHER" id="PTHR16255:SF15">
    <property type="entry name" value="SPORULATION PROTEIN RMD1"/>
    <property type="match status" value="1"/>
</dbReference>
<dbReference type="InParanoid" id="A0A165F674"/>
<organism evidence="5 6">
    <name type="scientific">Calocera cornea HHB12733</name>
    <dbReference type="NCBI Taxonomy" id="1353952"/>
    <lineage>
        <taxon>Eukaryota</taxon>
        <taxon>Fungi</taxon>
        <taxon>Dikarya</taxon>
        <taxon>Basidiomycota</taxon>
        <taxon>Agaricomycotina</taxon>
        <taxon>Dacrymycetes</taxon>
        <taxon>Dacrymycetales</taxon>
        <taxon>Dacrymycetaceae</taxon>
        <taxon>Calocera</taxon>
    </lineage>
</organism>
<dbReference type="FunCoup" id="A0A165F674">
    <property type="interactions" value="13"/>
</dbReference>
<reference evidence="5 6" key="1">
    <citation type="journal article" date="2016" name="Mol. Biol. Evol.">
        <title>Comparative Genomics of Early-Diverging Mushroom-Forming Fungi Provides Insights into the Origins of Lignocellulose Decay Capabilities.</title>
        <authorList>
            <person name="Nagy L.G."/>
            <person name="Riley R."/>
            <person name="Tritt A."/>
            <person name="Adam C."/>
            <person name="Daum C."/>
            <person name="Floudas D."/>
            <person name="Sun H."/>
            <person name="Yadav J.S."/>
            <person name="Pangilinan J."/>
            <person name="Larsson K.H."/>
            <person name="Matsuura K."/>
            <person name="Barry K."/>
            <person name="Labutti K."/>
            <person name="Kuo R."/>
            <person name="Ohm R.A."/>
            <person name="Bhattacharya S.S."/>
            <person name="Shirouzu T."/>
            <person name="Yoshinaga Y."/>
            <person name="Martin F.M."/>
            <person name="Grigoriev I.V."/>
            <person name="Hibbett D.S."/>
        </authorList>
    </citation>
    <scope>NUCLEOTIDE SEQUENCE [LARGE SCALE GENOMIC DNA]</scope>
    <source>
        <strain evidence="5 6">HHB12733</strain>
    </source>
</reference>
<feature type="domain" description="DUF155" evidence="4">
    <location>
        <begin position="218"/>
        <end position="388"/>
    </location>
</feature>
<proteinExistence type="inferred from homology"/>
<sequence length="438" mass="49575">MASTSKPASKGVLPQPYETKAAEPQIGKQKGAPLRTSKTSQKLKVLPEQPEIRTQSQINLVDDIEEEEEEDSSTPTDDEGGDEEERDVEVYNQIAQIPAGAARKDAARLTKKEKAKLPRVTAYCTATTYRLDDLMKFFHARHATNRTNPRKFDEAIYTPYTYAPPEPPTPATEPEVADLLGIGEARNGGDGGVSDDVVKKKKKRSRFDKGEETETGEIFCFEYGAVVIWGMSETHERRFLSSLRRFEEERLALDDIEKEELNFYYAQYSRIYNDVIALRRGSSYMTKLALSHALAQSVKISLFEELITSTIDDTKDIPEIISESGKIALKHAEIMQQIGQLFILRININLVGSVLDSPELFWTFPDLEPLYAAFRQYLEIPQRIELLNQRVEVLQDMLQLLKETVSSRHAERLEQIVIILIGIEIVLGLATIFIDLFA</sequence>
<protein>
    <submittedName>
        <fullName evidence="5">DUF155-domain-containing protein</fullName>
    </submittedName>
</protein>
<keyword evidence="3" id="KW-0812">Transmembrane</keyword>
<keyword evidence="6" id="KW-1185">Reference proteome</keyword>
<evidence type="ECO:0000313" key="6">
    <source>
        <dbReference type="Proteomes" id="UP000076842"/>
    </source>
</evidence>
<dbReference type="Proteomes" id="UP000076842">
    <property type="component" value="Unassembled WGS sequence"/>
</dbReference>
<dbReference type="Pfam" id="PF02582">
    <property type="entry name" value="DUF155"/>
    <property type="match status" value="1"/>
</dbReference>
<keyword evidence="3" id="KW-1133">Transmembrane helix</keyword>
<evidence type="ECO:0000256" key="1">
    <source>
        <dbReference type="ARBA" id="ARBA00008306"/>
    </source>
</evidence>
<gene>
    <name evidence="5" type="ORF">CALCODRAFT_497581</name>
</gene>
<feature type="transmembrane region" description="Helical" evidence="3">
    <location>
        <begin position="416"/>
        <end position="437"/>
    </location>
</feature>
<feature type="region of interest" description="Disordered" evidence="2">
    <location>
        <begin position="1"/>
        <end position="88"/>
    </location>
</feature>